<evidence type="ECO:0000313" key="2">
    <source>
        <dbReference type="EMBL" id="QPD04891.1"/>
    </source>
</evidence>
<dbReference type="AlphaFoldDB" id="A0A7S8J030"/>
<sequence length="131" mass="14923">MKPTDFLGNIGAQVVGQSLTTATGKVWERQVKPRLIKARAEVQFRQIPATLRSEQQKQRDLEIRRQEEARIAKENKVRAEVLAKDKQARDQAILDRKRQAVKATTTAPKSTQAPSQANKQQQTVVRQPTRR</sequence>
<dbReference type="Proteomes" id="UP000593737">
    <property type="component" value="Chromosome"/>
</dbReference>
<reference evidence="2 3" key="1">
    <citation type="journal article" date="2020" name="ISME J.">
        <title>Enrichment and physiological characterization of a novel comammox Nitrospira indicates ammonium inhibition of complete nitrification.</title>
        <authorList>
            <person name="Sakoula D."/>
            <person name="Koch H."/>
            <person name="Frank J."/>
            <person name="Jetten M.S.M."/>
            <person name="van Kessel M.A.H.J."/>
            <person name="Lucker S."/>
        </authorList>
    </citation>
    <scope>NUCLEOTIDE SEQUENCE [LARGE SCALE GENOMIC DNA]</scope>
    <source>
        <strain evidence="2">Comreactor17</strain>
    </source>
</reference>
<evidence type="ECO:0000313" key="3">
    <source>
        <dbReference type="Proteomes" id="UP000593737"/>
    </source>
</evidence>
<gene>
    <name evidence="2" type="ORF">Nkreftii_002665</name>
</gene>
<accession>A0A7S8J030</accession>
<organism evidence="2 3">
    <name type="scientific">Candidatus Nitrospira kreftii</name>
    <dbReference type="NCBI Taxonomy" id="2652173"/>
    <lineage>
        <taxon>Bacteria</taxon>
        <taxon>Pseudomonadati</taxon>
        <taxon>Nitrospirota</taxon>
        <taxon>Nitrospiria</taxon>
        <taxon>Nitrospirales</taxon>
        <taxon>Nitrospiraceae</taxon>
        <taxon>Nitrospira</taxon>
    </lineage>
</organism>
<name>A0A7S8J030_9BACT</name>
<dbReference type="KEGG" id="nkf:Nkreftii_002665"/>
<evidence type="ECO:0000256" key="1">
    <source>
        <dbReference type="SAM" id="MobiDB-lite"/>
    </source>
</evidence>
<proteinExistence type="predicted"/>
<feature type="compositionally biased region" description="Low complexity" evidence="1">
    <location>
        <begin position="120"/>
        <end position="131"/>
    </location>
</feature>
<feature type="compositionally biased region" description="Polar residues" evidence="1">
    <location>
        <begin position="102"/>
        <end position="119"/>
    </location>
</feature>
<feature type="compositionally biased region" description="Basic and acidic residues" evidence="1">
    <location>
        <begin position="89"/>
        <end position="98"/>
    </location>
</feature>
<feature type="region of interest" description="Disordered" evidence="1">
    <location>
        <begin position="89"/>
        <end position="131"/>
    </location>
</feature>
<protein>
    <submittedName>
        <fullName evidence="2">Uncharacterized protein</fullName>
    </submittedName>
</protein>
<dbReference type="EMBL" id="CP047423">
    <property type="protein sequence ID" value="QPD04891.1"/>
    <property type="molecule type" value="Genomic_DNA"/>
</dbReference>